<feature type="chain" id="PRO_5017424797" description="Cytochrome c domain-containing protein" evidence="5">
    <location>
        <begin position="21"/>
        <end position="323"/>
    </location>
</feature>
<keyword evidence="3 4" id="KW-0408">Iron</keyword>
<dbReference type="InterPro" id="IPR036909">
    <property type="entry name" value="Cyt_c-like_dom_sf"/>
</dbReference>
<evidence type="ECO:0000256" key="4">
    <source>
        <dbReference type="PROSITE-ProRule" id="PRU00433"/>
    </source>
</evidence>
<evidence type="ECO:0000256" key="2">
    <source>
        <dbReference type="ARBA" id="ARBA00022723"/>
    </source>
</evidence>
<sequence>MTMRSVLTVLFLLGGTPADADKALPGAETYRNGAGLVAHLGSPEGPALPPGRLTCAGCHGVDGGGGTEDRAPAVRWPVLAAPTDDRPAYDAQALARLLAQGVTPSGRQIGAVMPRYDVPPDRLAALVAHLQALGQAETQGIGPTTIAVALPDAPAERAPALAAIAAFNAEGGAYGRNVMPGAPAFLDLGMVARDLAPRLRQAEQDRLAMLLREDDTLHPLPDTLPAPPETLRLAATLDAAGPRLPAILARPGTRITLVGPAAASLDWALAAGQDASAAHVHAAVALALALLRDEGRQPQRSRLLDRIKDADLSGAVEVYPETP</sequence>
<evidence type="ECO:0000259" key="6">
    <source>
        <dbReference type="PROSITE" id="PS51007"/>
    </source>
</evidence>
<keyword evidence="7" id="KW-0614">Plasmid</keyword>
<name>A0A386USH2_9RHOB</name>
<geneLocation type="plasmid" evidence="8">
    <name>pyee1</name>
</geneLocation>
<proteinExistence type="predicted"/>
<protein>
    <recommendedName>
        <fullName evidence="6">Cytochrome c domain-containing protein</fullName>
    </recommendedName>
</protein>
<dbReference type="Pfam" id="PF00034">
    <property type="entry name" value="Cytochrom_C"/>
    <property type="match status" value="1"/>
</dbReference>
<dbReference type="Gene3D" id="1.10.760.10">
    <property type="entry name" value="Cytochrome c-like domain"/>
    <property type="match status" value="1"/>
</dbReference>
<dbReference type="PROSITE" id="PS51007">
    <property type="entry name" value="CYTC"/>
    <property type="match status" value="1"/>
</dbReference>
<evidence type="ECO:0000313" key="8">
    <source>
        <dbReference type="Proteomes" id="UP000272010"/>
    </source>
</evidence>
<evidence type="ECO:0000256" key="3">
    <source>
        <dbReference type="ARBA" id="ARBA00023004"/>
    </source>
</evidence>
<dbReference type="GO" id="GO:0009055">
    <property type="term" value="F:electron transfer activity"/>
    <property type="evidence" value="ECO:0007669"/>
    <property type="project" value="InterPro"/>
</dbReference>
<reference evidence="8" key="1">
    <citation type="submission" date="2018-07" db="EMBL/GenBank/DDBJ databases">
        <title>Genome Structure of the Opportunistic Pathogen Paracoccus yeei (Alphaproteobacteria) and Identification of Putative Virulence Factors.</title>
        <authorList>
            <person name="Lasek R."/>
            <person name="Szuplewska M."/>
            <person name="Mitura M."/>
            <person name="Decewicz P."/>
            <person name="Chmielowska C."/>
            <person name="Pawlot A."/>
            <person name="Sentkowska D."/>
            <person name="Czarnecki J."/>
            <person name="Bartosik D."/>
        </authorList>
    </citation>
    <scope>NUCLEOTIDE SEQUENCE [LARGE SCALE GENOMIC DNA]</scope>
    <source>
        <strain evidence="8">CCUG 32053</strain>
        <plasmid evidence="8">pyee1</plasmid>
    </source>
</reference>
<dbReference type="SUPFAM" id="SSF46626">
    <property type="entry name" value="Cytochrome c"/>
    <property type="match status" value="1"/>
</dbReference>
<evidence type="ECO:0000256" key="5">
    <source>
        <dbReference type="SAM" id="SignalP"/>
    </source>
</evidence>
<feature type="domain" description="Cytochrome c" evidence="6">
    <location>
        <begin position="21"/>
        <end position="134"/>
    </location>
</feature>
<dbReference type="AlphaFoldDB" id="A0A386USH2"/>
<dbReference type="EMBL" id="CP031079">
    <property type="protein sequence ID" value="AYF03318.1"/>
    <property type="molecule type" value="Genomic_DNA"/>
</dbReference>
<dbReference type="InterPro" id="IPR009056">
    <property type="entry name" value="Cyt_c-like_dom"/>
</dbReference>
<dbReference type="RefSeq" id="WP_147405578.1">
    <property type="nucleotide sequence ID" value="NZ_CP031079.1"/>
</dbReference>
<evidence type="ECO:0000256" key="1">
    <source>
        <dbReference type="ARBA" id="ARBA00022617"/>
    </source>
</evidence>
<evidence type="ECO:0000313" key="7">
    <source>
        <dbReference type="EMBL" id="AYF03318.1"/>
    </source>
</evidence>
<accession>A0A386USH2</accession>
<gene>
    <name evidence="7" type="ORF">PY32053_03773</name>
</gene>
<dbReference type="GO" id="GO:0020037">
    <property type="term" value="F:heme binding"/>
    <property type="evidence" value="ECO:0007669"/>
    <property type="project" value="InterPro"/>
</dbReference>
<dbReference type="Proteomes" id="UP000272010">
    <property type="component" value="Plasmid pYEE1"/>
</dbReference>
<keyword evidence="1 4" id="KW-0349">Heme</keyword>
<organism evidence="7 8">
    <name type="scientific">Paracoccus yeei</name>
    <dbReference type="NCBI Taxonomy" id="147645"/>
    <lineage>
        <taxon>Bacteria</taxon>
        <taxon>Pseudomonadati</taxon>
        <taxon>Pseudomonadota</taxon>
        <taxon>Alphaproteobacteria</taxon>
        <taxon>Rhodobacterales</taxon>
        <taxon>Paracoccaceae</taxon>
        <taxon>Paracoccus</taxon>
    </lineage>
</organism>
<dbReference type="GO" id="GO:0046872">
    <property type="term" value="F:metal ion binding"/>
    <property type="evidence" value="ECO:0007669"/>
    <property type="project" value="UniProtKB-KW"/>
</dbReference>
<keyword evidence="5" id="KW-0732">Signal</keyword>
<feature type="signal peptide" evidence="5">
    <location>
        <begin position="1"/>
        <end position="20"/>
    </location>
</feature>
<keyword evidence="2 4" id="KW-0479">Metal-binding</keyword>